<keyword evidence="1" id="KW-0489">Methyltransferase</keyword>
<evidence type="ECO:0000313" key="5">
    <source>
        <dbReference type="Proteomes" id="UP000218181"/>
    </source>
</evidence>
<evidence type="ECO:0000256" key="3">
    <source>
        <dbReference type="ARBA" id="ARBA00022747"/>
    </source>
</evidence>
<dbReference type="InterPro" id="IPR001525">
    <property type="entry name" value="C5_MeTfrase"/>
</dbReference>
<evidence type="ECO:0000256" key="2">
    <source>
        <dbReference type="ARBA" id="ARBA00022679"/>
    </source>
</evidence>
<dbReference type="InterPro" id="IPR029063">
    <property type="entry name" value="SAM-dependent_MTases_sf"/>
</dbReference>
<dbReference type="SUPFAM" id="SSF53335">
    <property type="entry name" value="S-adenosyl-L-methionine-dependent methyltransferases"/>
    <property type="match status" value="1"/>
</dbReference>
<dbReference type="Pfam" id="PF00145">
    <property type="entry name" value="DNA_methylase"/>
    <property type="match status" value="1"/>
</dbReference>
<dbReference type="Proteomes" id="UP000218181">
    <property type="component" value="Unassembled WGS sequence"/>
</dbReference>
<dbReference type="GO" id="GO:0032259">
    <property type="term" value="P:methylation"/>
    <property type="evidence" value="ECO:0007669"/>
    <property type="project" value="UniProtKB-KW"/>
</dbReference>
<name>A0A2A5RPZ2_9LACT</name>
<gene>
    <name evidence="4" type="ORF">RT41_GL000271</name>
</gene>
<keyword evidence="5" id="KW-1185">Reference proteome</keyword>
<reference evidence="4 5" key="1">
    <citation type="submission" date="2014-12" db="EMBL/GenBank/DDBJ databases">
        <title>Draft genome sequences of 10 type strains of Lactococcus.</title>
        <authorList>
            <person name="Sun Z."/>
            <person name="Zhong Z."/>
            <person name="Liu W."/>
            <person name="Zhang W."/>
            <person name="Zhang H."/>
        </authorList>
    </citation>
    <scope>NUCLEOTIDE SEQUENCE [LARGE SCALE GENOMIC DNA]</scope>
    <source>
        <strain evidence="4 5">JCM 16395</strain>
    </source>
</reference>
<sequence>MDKTRSTLFFEIARAIKQIQPRLLLLENVKGLLSQGGADF</sequence>
<evidence type="ECO:0000313" key="4">
    <source>
        <dbReference type="EMBL" id="PCS01507.1"/>
    </source>
</evidence>
<comment type="caution">
    <text evidence="4">The sequence shown here is derived from an EMBL/GenBank/DDBJ whole genome shotgun (WGS) entry which is preliminary data.</text>
</comment>
<evidence type="ECO:0000256" key="1">
    <source>
        <dbReference type="ARBA" id="ARBA00022603"/>
    </source>
</evidence>
<accession>A0A2A5RPZ2</accession>
<proteinExistence type="predicted"/>
<keyword evidence="3" id="KW-0680">Restriction system</keyword>
<protein>
    <submittedName>
        <fullName evidence="4">Uncharacterized protein</fullName>
    </submittedName>
</protein>
<dbReference type="AlphaFoldDB" id="A0A2A5RPZ2"/>
<dbReference type="GO" id="GO:0008168">
    <property type="term" value="F:methyltransferase activity"/>
    <property type="evidence" value="ECO:0007669"/>
    <property type="project" value="UniProtKB-KW"/>
</dbReference>
<dbReference type="GO" id="GO:0009307">
    <property type="term" value="P:DNA restriction-modification system"/>
    <property type="evidence" value="ECO:0007669"/>
    <property type="project" value="UniProtKB-KW"/>
</dbReference>
<organism evidence="4 5">
    <name type="scientific">Lactococcus fujiensis JCM 16395</name>
    <dbReference type="NCBI Taxonomy" id="1291764"/>
    <lineage>
        <taxon>Bacteria</taxon>
        <taxon>Bacillati</taxon>
        <taxon>Bacillota</taxon>
        <taxon>Bacilli</taxon>
        <taxon>Lactobacillales</taxon>
        <taxon>Streptococcaceae</taxon>
        <taxon>Lactococcus</taxon>
    </lineage>
</organism>
<keyword evidence="2" id="KW-0808">Transferase</keyword>
<dbReference type="Gene3D" id="3.40.50.150">
    <property type="entry name" value="Vaccinia Virus protein VP39"/>
    <property type="match status" value="1"/>
</dbReference>
<dbReference type="EMBL" id="JXJU01000001">
    <property type="protein sequence ID" value="PCS01507.1"/>
    <property type="molecule type" value="Genomic_DNA"/>
</dbReference>